<organism evidence="1 2">
    <name type="scientific">Arenibacter antarcticus</name>
    <dbReference type="NCBI Taxonomy" id="2040469"/>
    <lineage>
        <taxon>Bacteria</taxon>
        <taxon>Pseudomonadati</taxon>
        <taxon>Bacteroidota</taxon>
        <taxon>Flavobacteriia</taxon>
        <taxon>Flavobacteriales</taxon>
        <taxon>Flavobacteriaceae</taxon>
        <taxon>Arenibacter</taxon>
    </lineage>
</organism>
<name>A0ABW5VJR3_9FLAO</name>
<evidence type="ECO:0000313" key="2">
    <source>
        <dbReference type="Proteomes" id="UP001597532"/>
    </source>
</evidence>
<evidence type="ECO:0000313" key="1">
    <source>
        <dbReference type="EMBL" id="MFD2791159.1"/>
    </source>
</evidence>
<keyword evidence="2" id="KW-1185">Reference proteome</keyword>
<gene>
    <name evidence="1" type="ORF">ACFS1K_15390</name>
</gene>
<accession>A0ABW5VJR3</accession>
<dbReference type="EMBL" id="JBHUOK010000032">
    <property type="protein sequence ID" value="MFD2791159.1"/>
    <property type="molecule type" value="Genomic_DNA"/>
</dbReference>
<dbReference type="Proteomes" id="UP001597532">
    <property type="component" value="Unassembled WGS sequence"/>
</dbReference>
<comment type="caution">
    <text evidence="1">The sequence shown here is derived from an EMBL/GenBank/DDBJ whole genome shotgun (WGS) entry which is preliminary data.</text>
</comment>
<sequence length="117" mass="12914">MPSCSNDDSKPFDETELKSLYKEIQKMADSQTCEDSDFWSFTAFGSKPCGGPNSYIAYSTKIDVTLFLAKVEQYNSGVADYNRRNGIISDCAMVAKPTGLICKEGKPVFTYSGNANY</sequence>
<proteinExistence type="predicted"/>
<reference evidence="2" key="1">
    <citation type="journal article" date="2019" name="Int. J. Syst. Evol. Microbiol.">
        <title>The Global Catalogue of Microorganisms (GCM) 10K type strain sequencing project: providing services to taxonomists for standard genome sequencing and annotation.</title>
        <authorList>
            <consortium name="The Broad Institute Genomics Platform"/>
            <consortium name="The Broad Institute Genome Sequencing Center for Infectious Disease"/>
            <person name="Wu L."/>
            <person name="Ma J."/>
        </authorList>
    </citation>
    <scope>NUCLEOTIDE SEQUENCE [LARGE SCALE GENOMIC DNA]</scope>
    <source>
        <strain evidence="2">KCTC 52924</strain>
    </source>
</reference>
<dbReference type="RefSeq" id="WP_251806363.1">
    <property type="nucleotide sequence ID" value="NZ_CP166679.1"/>
</dbReference>
<protein>
    <submittedName>
        <fullName evidence="1">Uncharacterized protein</fullName>
    </submittedName>
</protein>